<evidence type="ECO:0000256" key="5">
    <source>
        <dbReference type="ARBA" id="ARBA00048336"/>
    </source>
</evidence>
<dbReference type="Gene3D" id="3.60.40.10">
    <property type="entry name" value="PPM-type phosphatase domain"/>
    <property type="match status" value="1"/>
</dbReference>
<evidence type="ECO:0000256" key="3">
    <source>
        <dbReference type="ARBA" id="ARBA00022912"/>
    </source>
</evidence>
<protein>
    <recommendedName>
        <fullName evidence="1">protein-serine/threonine phosphatase</fullName>
        <ecNumber evidence="1">3.1.3.16</ecNumber>
    </recommendedName>
</protein>
<dbReference type="GO" id="GO:0004722">
    <property type="term" value="F:protein serine/threonine phosphatase activity"/>
    <property type="evidence" value="ECO:0007669"/>
    <property type="project" value="UniProtKB-EC"/>
</dbReference>
<evidence type="ECO:0000256" key="4">
    <source>
        <dbReference type="ARBA" id="ARBA00047761"/>
    </source>
</evidence>
<evidence type="ECO:0000259" key="6">
    <source>
        <dbReference type="PROSITE" id="PS51746"/>
    </source>
</evidence>
<evidence type="ECO:0000256" key="2">
    <source>
        <dbReference type="ARBA" id="ARBA00022801"/>
    </source>
</evidence>
<dbReference type="InterPro" id="IPR001932">
    <property type="entry name" value="PPM-type_phosphatase-like_dom"/>
</dbReference>
<dbReference type="InterPro" id="IPR036457">
    <property type="entry name" value="PPM-type-like_dom_sf"/>
</dbReference>
<sequence>MHVLLAEELAAVTATATATASASASASAAVASASSSSSAGNSEQDAQMTEAIRRCFGRMDELAMTACACGRLGSPPCRCERSGIKSDIVGSTAVVALVSRSRLLVANCGDSRAVLSRRGRAIPLSVDHKPDRPDELARIEAAGGRVIYVNGARVHGILAMSRALGDKYLKPEVISDPEIKVVERTAEDEFIILASDGLWDVLSNELACDVARRCFEEADPAREIAPLHTGIDLNVTGDEEEENPESEANCHLAAALLARLALGRKSSDNISVIVVDLRRV</sequence>
<dbReference type="OrthoDB" id="10264738at2759"/>
<organism evidence="7 8">
    <name type="scientific">Ananas comosus</name>
    <name type="common">Pineapple</name>
    <name type="synonym">Ananas ananas</name>
    <dbReference type="NCBI Taxonomy" id="4615"/>
    <lineage>
        <taxon>Eukaryota</taxon>
        <taxon>Viridiplantae</taxon>
        <taxon>Streptophyta</taxon>
        <taxon>Embryophyta</taxon>
        <taxon>Tracheophyta</taxon>
        <taxon>Spermatophyta</taxon>
        <taxon>Magnoliopsida</taxon>
        <taxon>Liliopsida</taxon>
        <taxon>Poales</taxon>
        <taxon>Bromeliaceae</taxon>
        <taxon>Bromelioideae</taxon>
        <taxon>Ananas</taxon>
    </lineage>
</organism>
<evidence type="ECO:0000313" key="8">
    <source>
        <dbReference type="RefSeq" id="XP_020085336.1"/>
    </source>
</evidence>
<dbReference type="InterPro" id="IPR015655">
    <property type="entry name" value="PP2C"/>
</dbReference>
<evidence type="ECO:0000256" key="1">
    <source>
        <dbReference type="ARBA" id="ARBA00013081"/>
    </source>
</evidence>
<comment type="catalytic activity">
    <reaction evidence="4">
        <text>O-phospho-L-seryl-[protein] + H2O = L-seryl-[protein] + phosphate</text>
        <dbReference type="Rhea" id="RHEA:20629"/>
        <dbReference type="Rhea" id="RHEA-COMP:9863"/>
        <dbReference type="Rhea" id="RHEA-COMP:11604"/>
        <dbReference type="ChEBI" id="CHEBI:15377"/>
        <dbReference type="ChEBI" id="CHEBI:29999"/>
        <dbReference type="ChEBI" id="CHEBI:43474"/>
        <dbReference type="ChEBI" id="CHEBI:83421"/>
        <dbReference type="EC" id="3.1.3.16"/>
    </reaction>
</comment>
<proteinExistence type="predicted"/>
<dbReference type="FunFam" id="3.60.40.10:FF:000291">
    <property type="entry name" value="Protein phosphatase 2C 50"/>
    <property type="match status" value="1"/>
</dbReference>
<keyword evidence="7" id="KW-1185">Reference proteome</keyword>
<accession>A0A6P5ENU3</accession>
<dbReference type="PANTHER" id="PTHR47992">
    <property type="entry name" value="PROTEIN PHOSPHATASE"/>
    <property type="match status" value="1"/>
</dbReference>
<dbReference type="RefSeq" id="XP_020085336.1">
    <property type="nucleotide sequence ID" value="XM_020229747.1"/>
</dbReference>
<name>A0A6P5ENU3_ANACO</name>
<reference evidence="8" key="2">
    <citation type="submission" date="2025-08" db="UniProtKB">
        <authorList>
            <consortium name="RefSeq"/>
        </authorList>
    </citation>
    <scope>IDENTIFICATION</scope>
    <source>
        <tissue evidence="8">Leaf</tissue>
    </source>
</reference>
<dbReference type="SUPFAM" id="SSF81606">
    <property type="entry name" value="PP2C-like"/>
    <property type="match status" value="1"/>
</dbReference>
<dbReference type="Pfam" id="PF00481">
    <property type="entry name" value="PP2C"/>
    <property type="match status" value="1"/>
</dbReference>
<evidence type="ECO:0000313" key="7">
    <source>
        <dbReference type="Proteomes" id="UP000515123"/>
    </source>
</evidence>
<dbReference type="GeneID" id="109708133"/>
<dbReference type="PROSITE" id="PS51746">
    <property type="entry name" value="PPM_2"/>
    <property type="match status" value="1"/>
</dbReference>
<keyword evidence="2" id="KW-0378">Hydrolase</keyword>
<dbReference type="SMART" id="SM00332">
    <property type="entry name" value="PP2Cc"/>
    <property type="match status" value="1"/>
</dbReference>
<keyword evidence="3" id="KW-0904">Protein phosphatase</keyword>
<dbReference type="EC" id="3.1.3.16" evidence="1"/>
<dbReference type="AlphaFoldDB" id="A0A6P5ENU3"/>
<dbReference type="CDD" id="cd00143">
    <property type="entry name" value="PP2Cc"/>
    <property type="match status" value="1"/>
</dbReference>
<gene>
    <name evidence="8" type="primary">LOC109708133</name>
</gene>
<feature type="domain" description="PPM-type phosphatase" evidence="6">
    <location>
        <begin position="1"/>
        <end position="277"/>
    </location>
</feature>
<comment type="catalytic activity">
    <reaction evidence="5">
        <text>O-phospho-L-threonyl-[protein] + H2O = L-threonyl-[protein] + phosphate</text>
        <dbReference type="Rhea" id="RHEA:47004"/>
        <dbReference type="Rhea" id="RHEA-COMP:11060"/>
        <dbReference type="Rhea" id="RHEA-COMP:11605"/>
        <dbReference type="ChEBI" id="CHEBI:15377"/>
        <dbReference type="ChEBI" id="CHEBI:30013"/>
        <dbReference type="ChEBI" id="CHEBI:43474"/>
        <dbReference type="ChEBI" id="CHEBI:61977"/>
        <dbReference type="EC" id="3.1.3.16"/>
    </reaction>
</comment>
<dbReference type="Proteomes" id="UP000515123">
    <property type="component" value="Linkage group 3"/>
</dbReference>
<reference evidence="7" key="1">
    <citation type="journal article" date="2015" name="Nat. Genet.">
        <title>The pineapple genome and the evolution of CAM photosynthesis.</title>
        <authorList>
            <person name="Ming R."/>
            <person name="VanBuren R."/>
            <person name="Wai C.M."/>
            <person name="Tang H."/>
            <person name="Schatz M.C."/>
            <person name="Bowers J.E."/>
            <person name="Lyons E."/>
            <person name="Wang M.L."/>
            <person name="Chen J."/>
            <person name="Biggers E."/>
            <person name="Zhang J."/>
            <person name="Huang L."/>
            <person name="Zhang L."/>
            <person name="Miao W."/>
            <person name="Zhang J."/>
            <person name="Ye Z."/>
            <person name="Miao C."/>
            <person name="Lin Z."/>
            <person name="Wang H."/>
            <person name="Zhou H."/>
            <person name="Yim W.C."/>
            <person name="Priest H.D."/>
            <person name="Zheng C."/>
            <person name="Woodhouse M."/>
            <person name="Edger P.P."/>
            <person name="Guyot R."/>
            <person name="Guo H.B."/>
            <person name="Guo H."/>
            <person name="Zheng G."/>
            <person name="Singh R."/>
            <person name="Sharma A."/>
            <person name="Min X."/>
            <person name="Zheng Y."/>
            <person name="Lee H."/>
            <person name="Gurtowski J."/>
            <person name="Sedlazeck F.J."/>
            <person name="Harkess A."/>
            <person name="McKain M.R."/>
            <person name="Liao Z."/>
            <person name="Fang J."/>
            <person name="Liu J."/>
            <person name="Zhang X."/>
            <person name="Zhang Q."/>
            <person name="Hu W."/>
            <person name="Qin Y."/>
            <person name="Wang K."/>
            <person name="Chen L.Y."/>
            <person name="Shirley N."/>
            <person name="Lin Y.R."/>
            <person name="Liu L.Y."/>
            <person name="Hernandez A.G."/>
            <person name="Wright C.L."/>
            <person name="Bulone V."/>
            <person name="Tuskan G.A."/>
            <person name="Heath K."/>
            <person name="Zee F."/>
            <person name="Moore P.H."/>
            <person name="Sunkar R."/>
            <person name="Leebens-Mack J.H."/>
            <person name="Mockler T."/>
            <person name="Bennetzen J.L."/>
            <person name="Freeling M."/>
            <person name="Sankoff D."/>
            <person name="Paterson A.H."/>
            <person name="Zhu X."/>
            <person name="Yang X."/>
            <person name="Smith J.A."/>
            <person name="Cushman J.C."/>
            <person name="Paull R.E."/>
            <person name="Yu Q."/>
        </authorList>
    </citation>
    <scope>NUCLEOTIDE SEQUENCE [LARGE SCALE GENOMIC DNA]</scope>
    <source>
        <strain evidence="7">cv. F153</strain>
    </source>
</reference>